<dbReference type="GeneID" id="106740741"/>
<dbReference type="PANTHER" id="PTHR21325">
    <property type="entry name" value="PHOSPHOLIPASE B, PLB1"/>
    <property type="match status" value="1"/>
</dbReference>
<proteinExistence type="predicted"/>
<evidence type="ECO:0000313" key="1">
    <source>
        <dbReference type="Proteomes" id="UP000515204"/>
    </source>
</evidence>
<keyword evidence="1" id="KW-1185">Reference proteome</keyword>
<dbReference type="RefSeq" id="XP_014467561.1">
    <property type="nucleotide sequence ID" value="XM_014612075.1"/>
</dbReference>
<dbReference type="Proteomes" id="UP000515204">
    <property type="component" value="Unplaced"/>
</dbReference>
<dbReference type="SUPFAM" id="SSF52266">
    <property type="entry name" value="SGNH hydrolase"/>
    <property type="match status" value="1"/>
</dbReference>
<dbReference type="PANTHER" id="PTHR21325:SF31">
    <property type="entry name" value="GH22081P-RELATED"/>
    <property type="match status" value="1"/>
</dbReference>
<name>A0A6P3WND9_DINQU</name>
<dbReference type="GO" id="GO:0006644">
    <property type="term" value="P:phospholipid metabolic process"/>
    <property type="evidence" value="ECO:0007669"/>
    <property type="project" value="TreeGrafter"/>
</dbReference>
<dbReference type="InterPro" id="IPR038885">
    <property type="entry name" value="PLB1"/>
</dbReference>
<organism evidence="1 2">
    <name type="scientific">Dinoponera quadriceps</name>
    <name type="common">South American ant</name>
    <dbReference type="NCBI Taxonomy" id="609295"/>
    <lineage>
        <taxon>Eukaryota</taxon>
        <taxon>Metazoa</taxon>
        <taxon>Ecdysozoa</taxon>
        <taxon>Arthropoda</taxon>
        <taxon>Hexapoda</taxon>
        <taxon>Insecta</taxon>
        <taxon>Pterygota</taxon>
        <taxon>Neoptera</taxon>
        <taxon>Endopterygota</taxon>
        <taxon>Hymenoptera</taxon>
        <taxon>Apocrita</taxon>
        <taxon>Aculeata</taxon>
        <taxon>Formicoidea</taxon>
        <taxon>Formicidae</taxon>
        <taxon>Ponerinae</taxon>
        <taxon>Ponerini</taxon>
        <taxon>Dinoponera</taxon>
    </lineage>
</organism>
<dbReference type="OrthoDB" id="10265800at2759"/>
<gene>
    <name evidence="2" type="primary">LOC106740741</name>
</gene>
<evidence type="ECO:0000313" key="2">
    <source>
        <dbReference type="RefSeq" id="XP_014467561.1"/>
    </source>
</evidence>
<reference evidence="2" key="1">
    <citation type="submission" date="2025-08" db="UniProtKB">
        <authorList>
            <consortium name="RefSeq"/>
        </authorList>
    </citation>
    <scope>IDENTIFICATION</scope>
</reference>
<dbReference type="GO" id="GO:0004620">
    <property type="term" value="F:phospholipase activity"/>
    <property type="evidence" value="ECO:0007669"/>
    <property type="project" value="InterPro"/>
</dbReference>
<dbReference type="AlphaFoldDB" id="A0A6P3WND9"/>
<protein>
    <submittedName>
        <fullName evidence="2">Phospholipase B1, membrane-associated-like</fullName>
    </submittedName>
</protein>
<sequence length="218" mass="25055">MENKVNRKTKNVDLVTKTLLTSLISLMIGVNDFCSNMCWNSSPSSIFDKHKADLLQVLTTLRDNLPRTLISLIPSQHMKTLFDSRKGRPSFTCDLMTDSECSCIWQELDMEILNIYFEFQRDDFAVITQAITLDLSIPLVSHGYADTTYFTIDCFHDSQKTNTRIANGLWNNLLEPVGVKTKSWQDLFERFLCPTPERPYLATLQNSQIDLQRNKSSL</sequence>
<accession>A0A6P3WND9</accession>
<dbReference type="KEGG" id="dqu:106740741"/>